<comment type="caution">
    <text evidence="2">The sequence shown here is derived from an EMBL/GenBank/DDBJ whole genome shotgun (WGS) entry which is preliminary data.</text>
</comment>
<dbReference type="Pfam" id="PF13579">
    <property type="entry name" value="Glyco_trans_4_4"/>
    <property type="match status" value="1"/>
</dbReference>
<evidence type="ECO:0000313" key="2">
    <source>
        <dbReference type="EMBL" id="EUJ16892.1"/>
    </source>
</evidence>
<dbReference type="STRING" id="1265818.MAQA_14899"/>
<reference evidence="2 3" key="1">
    <citation type="journal article" date="2014" name="Int. J. Syst. Evol. Microbiol.">
        <title>Listeria floridensis sp. nov., Listeria aquatica sp. nov., Listeria cornellensis sp. nov., Listeria riparia sp. nov. and Listeria grandensis sp. nov., from agricultural and natural environments.</title>
        <authorList>
            <person name="den Bakker H.C."/>
            <person name="Warchocki S."/>
            <person name="Wright E.M."/>
            <person name="Allred A.F."/>
            <person name="Ahlstrom C."/>
            <person name="Manuel C.S."/>
            <person name="Stasiewicz M.J."/>
            <person name="Burrell A."/>
            <person name="Roof S."/>
            <person name="Strawn L."/>
            <person name="Fortes E.D."/>
            <person name="Nightingale K.K."/>
            <person name="Kephart D."/>
            <person name="Wiedmann M."/>
        </authorList>
    </citation>
    <scope>NUCLEOTIDE SEQUENCE [LARGE SCALE GENOMIC DNA]</scope>
    <source>
        <strain evidence="2 3">FSL S10-1188</strain>
    </source>
</reference>
<dbReference type="SUPFAM" id="SSF53756">
    <property type="entry name" value="UDP-Glycosyltransferase/glycogen phosphorylase"/>
    <property type="match status" value="1"/>
</dbReference>
<gene>
    <name evidence="2" type="ORF">MAQA_14899</name>
</gene>
<dbReference type="PATRIC" id="fig|1265818.5.peg.3003"/>
<feature type="domain" description="Glycosyltransferase subfamily 4-like N-terminal" evidence="1">
    <location>
        <begin position="42"/>
        <end position="132"/>
    </location>
</feature>
<dbReference type="Proteomes" id="UP000019246">
    <property type="component" value="Unassembled WGS sequence"/>
</dbReference>
<accession>W7ATE6</accession>
<keyword evidence="3" id="KW-1185">Reference proteome</keyword>
<name>W7ATE6_9LIST</name>
<proteinExistence type="predicted"/>
<organism evidence="2 3">
    <name type="scientific">Listeria aquatica FSL S10-1188</name>
    <dbReference type="NCBI Taxonomy" id="1265818"/>
    <lineage>
        <taxon>Bacteria</taxon>
        <taxon>Bacillati</taxon>
        <taxon>Bacillota</taxon>
        <taxon>Bacilli</taxon>
        <taxon>Bacillales</taxon>
        <taxon>Listeriaceae</taxon>
        <taxon>Listeria</taxon>
    </lineage>
</organism>
<dbReference type="Gene3D" id="3.40.50.2000">
    <property type="entry name" value="Glycogen Phosphorylase B"/>
    <property type="match status" value="1"/>
</dbReference>
<protein>
    <submittedName>
        <fullName evidence="2">Putative polysaccharide biosynthesis protein</fullName>
    </submittedName>
</protein>
<evidence type="ECO:0000259" key="1">
    <source>
        <dbReference type="Pfam" id="PF13579"/>
    </source>
</evidence>
<dbReference type="InterPro" id="IPR028098">
    <property type="entry name" value="Glyco_trans_4-like_N"/>
</dbReference>
<evidence type="ECO:0000313" key="3">
    <source>
        <dbReference type="Proteomes" id="UP000019246"/>
    </source>
</evidence>
<sequence>MCGENQDDVTDIAVKTTRTKYNQKYGFVKRVLSFVHYMLKSILLALKEKDVDAVYASSPPITVGIAGALVAKMKHRSFIFEVRDVWPDAPIQLGFIQNRSLKKIMIRIERWLYKAADQIIVLSPAMEKNLVKKRG</sequence>
<dbReference type="AlphaFoldDB" id="W7ATE6"/>
<dbReference type="EMBL" id="AOCG01000017">
    <property type="protein sequence ID" value="EUJ16892.1"/>
    <property type="molecule type" value="Genomic_DNA"/>
</dbReference>